<keyword evidence="3" id="KW-1185">Reference proteome</keyword>
<evidence type="ECO:0000256" key="1">
    <source>
        <dbReference type="SAM" id="MobiDB-lite"/>
    </source>
</evidence>
<protein>
    <submittedName>
        <fullName evidence="2">Uncharacterized protein</fullName>
    </submittedName>
</protein>
<dbReference type="EMBL" id="JAULSW010000008">
    <property type="protein sequence ID" value="KAK3372059.1"/>
    <property type="molecule type" value="Genomic_DNA"/>
</dbReference>
<reference evidence="2" key="1">
    <citation type="journal article" date="2023" name="Mol. Phylogenet. Evol.">
        <title>Genome-scale phylogeny and comparative genomics of the fungal order Sordariales.</title>
        <authorList>
            <person name="Hensen N."/>
            <person name="Bonometti L."/>
            <person name="Westerberg I."/>
            <person name="Brannstrom I.O."/>
            <person name="Guillou S."/>
            <person name="Cros-Aarteil S."/>
            <person name="Calhoun S."/>
            <person name="Haridas S."/>
            <person name="Kuo A."/>
            <person name="Mondo S."/>
            <person name="Pangilinan J."/>
            <person name="Riley R."/>
            <person name="LaButti K."/>
            <person name="Andreopoulos B."/>
            <person name="Lipzen A."/>
            <person name="Chen C."/>
            <person name="Yan M."/>
            <person name="Daum C."/>
            <person name="Ng V."/>
            <person name="Clum A."/>
            <person name="Steindorff A."/>
            <person name="Ohm R.A."/>
            <person name="Martin F."/>
            <person name="Silar P."/>
            <person name="Natvig D.O."/>
            <person name="Lalanne C."/>
            <person name="Gautier V."/>
            <person name="Ament-Velasquez S.L."/>
            <person name="Kruys A."/>
            <person name="Hutchinson M.I."/>
            <person name="Powell A.J."/>
            <person name="Barry K."/>
            <person name="Miller A.N."/>
            <person name="Grigoriev I.V."/>
            <person name="Debuchy R."/>
            <person name="Gladieux P."/>
            <person name="Hiltunen Thoren M."/>
            <person name="Johannesson H."/>
        </authorList>
    </citation>
    <scope>NUCLEOTIDE SEQUENCE</scope>
    <source>
        <strain evidence="2">CBS 232.78</strain>
    </source>
</reference>
<feature type="compositionally biased region" description="Basic and acidic residues" evidence="1">
    <location>
        <begin position="331"/>
        <end position="342"/>
    </location>
</feature>
<feature type="region of interest" description="Disordered" evidence="1">
    <location>
        <begin position="144"/>
        <end position="357"/>
    </location>
</feature>
<dbReference type="AlphaFoldDB" id="A0AAE0N793"/>
<evidence type="ECO:0000313" key="2">
    <source>
        <dbReference type="EMBL" id="KAK3372059.1"/>
    </source>
</evidence>
<accession>A0AAE0N793</accession>
<dbReference type="Proteomes" id="UP001285441">
    <property type="component" value="Unassembled WGS sequence"/>
</dbReference>
<gene>
    <name evidence="2" type="ORF">B0H63DRAFT_287666</name>
</gene>
<organism evidence="2 3">
    <name type="scientific">Podospora didyma</name>
    <dbReference type="NCBI Taxonomy" id="330526"/>
    <lineage>
        <taxon>Eukaryota</taxon>
        <taxon>Fungi</taxon>
        <taxon>Dikarya</taxon>
        <taxon>Ascomycota</taxon>
        <taxon>Pezizomycotina</taxon>
        <taxon>Sordariomycetes</taxon>
        <taxon>Sordariomycetidae</taxon>
        <taxon>Sordariales</taxon>
        <taxon>Podosporaceae</taxon>
        <taxon>Podospora</taxon>
    </lineage>
</organism>
<feature type="compositionally biased region" description="Basic and acidic residues" evidence="1">
    <location>
        <begin position="223"/>
        <end position="235"/>
    </location>
</feature>
<reference evidence="2" key="2">
    <citation type="submission" date="2023-06" db="EMBL/GenBank/DDBJ databases">
        <authorList>
            <consortium name="Lawrence Berkeley National Laboratory"/>
            <person name="Haridas S."/>
            <person name="Hensen N."/>
            <person name="Bonometti L."/>
            <person name="Westerberg I."/>
            <person name="Brannstrom I.O."/>
            <person name="Guillou S."/>
            <person name="Cros-Aarteil S."/>
            <person name="Calhoun S."/>
            <person name="Kuo A."/>
            <person name="Mondo S."/>
            <person name="Pangilinan J."/>
            <person name="Riley R."/>
            <person name="LaButti K."/>
            <person name="Andreopoulos B."/>
            <person name="Lipzen A."/>
            <person name="Chen C."/>
            <person name="Yanf M."/>
            <person name="Daum C."/>
            <person name="Ng V."/>
            <person name="Clum A."/>
            <person name="Steindorff A."/>
            <person name="Ohm R."/>
            <person name="Martin F."/>
            <person name="Silar P."/>
            <person name="Natvig D."/>
            <person name="Lalanne C."/>
            <person name="Gautier V."/>
            <person name="Ament-velasquez S.L."/>
            <person name="Kruys A."/>
            <person name="Hutchinson M.I."/>
            <person name="Powell A.J."/>
            <person name="Barry K."/>
            <person name="Miller A.N."/>
            <person name="Grigoriev I.V."/>
            <person name="Debuchy R."/>
            <person name="Gladieux P."/>
            <person name="Thoren M.H."/>
            <person name="Johannesson H."/>
        </authorList>
    </citation>
    <scope>NUCLEOTIDE SEQUENCE</scope>
    <source>
        <strain evidence="2">CBS 232.78</strain>
    </source>
</reference>
<feature type="compositionally biased region" description="Basic and acidic residues" evidence="1">
    <location>
        <begin position="274"/>
        <end position="288"/>
    </location>
</feature>
<evidence type="ECO:0000313" key="3">
    <source>
        <dbReference type="Proteomes" id="UP001285441"/>
    </source>
</evidence>
<comment type="caution">
    <text evidence="2">The sequence shown here is derived from an EMBL/GenBank/DDBJ whole genome shotgun (WGS) entry which is preliminary data.</text>
</comment>
<name>A0AAE0N793_9PEZI</name>
<sequence>MSDIICARCGTSCSKACYDVHGRSAFACHNTYCSLHTGDVFLWHNTICPLKMLEHVNLGAGQKLKVYQYDFDDQANIDGDADYQFKPPDAPQAATTGPSASNDEQADESCMSYEEDYKDGDYEVDYSDMNYNFPYGRPRNRSMEYLSASSSPSRSTCRRRTRFNVPRALRDDNTSRNRSPRRPNQDRSASVDSANSDPITYSDQEDMPRGRRRRRQSPHVRFAGRDRRHSSVEKRLRSRLNMLHMDREPRPHNPRSAMKPPSPSKPRQKARPRSRGESGSEERHDQPRYKRQRRCSPSRAKNPDFGGCYDEEFASMPPPYTQHSTSRSRTKHGDVDENKFDHGGQGGVGGSTNDRSSSIHRLSASFLKLRYTGDSSPLPGLGSWLSSV</sequence>
<feature type="compositionally biased region" description="Polar residues" evidence="1">
    <location>
        <begin position="93"/>
        <end position="103"/>
    </location>
</feature>
<proteinExistence type="predicted"/>
<feature type="compositionally biased region" description="Polar residues" evidence="1">
    <location>
        <begin position="190"/>
        <end position="202"/>
    </location>
</feature>
<feature type="region of interest" description="Disordered" evidence="1">
    <location>
        <begin position="80"/>
        <end position="112"/>
    </location>
</feature>